<dbReference type="GO" id="GO:0003700">
    <property type="term" value="F:DNA-binding transcription factor activity"/>
    <property type="evidence" value="ECO:0007669"/>
    <property type="project" value="InterPro"/>
</dbReference>
<dbReference type="PROSITE" id="PS50931">
    <property type="entry name" value="HTH_LYSR"/>
    <property type="match status" value="1"/>
</dbReference>
<dbReference type="InterPro" id="IPR005119">
    <property type="entry name" value="LysR_subst-bd"/>
</dbReference>
<gene>
    <name evidence="6" type="ORF">RR42_s1113</name>
</gene>
<organism evidence="6 7">
    <name type="scientific">Cupriavidus basilensis</name>
    <dbReference type="NCBI Taxonomy" id="68895"/>
    <lineage>
        <taxon>Bacteria</taxon>
        <taxon>Pseudomonadati</taxon>
        <taxon>Pseudomonadota</taxon>
        <taxon>Betaproteobacteria</taxon>
        <taxon>Burkholderiales</taxon>
        <taxon>Burkholderiaceae</taxon>
        <taxon>Cupriavidus</taxon>
    </lineage>
</organism>
<dbReference type="SUPFAM" id="SSF46785">
    <property type="entry name" value="Winged helix' DNA-binding domain"/>
    <property type="match status" value="1"/>
</dbReference>
<dbReference type="Pfam" id="PF03466">
    <property type="entry name" value="LysR_substrate"/>
    <property type="match status" value="1"/>
</dbReference>
<dbReference type="GO" id="GO:0000976">
    <property type="term" value="F:transcription cis-regulatory region binding"/>
    <property type="evidence" value="ECO:0007669"/>
    <property type="project" value="TreeGrafter"/>
</dbReference>
<dbReference type="RefSeq" id="WP_043354293.1">
    <property type="nucleotide sequence ID" value="NZ_CP010537.1"/>
</dbReference>
<dbReference type="InterPro" id="IPR036390">
    <property type="entry name" value="WH_DNA-bd_sf"/>
</dbReference>
<protein>
    <submittedName>
        <fullName evidence="6">RuBisCO operon transcriptional regulator CbbR</fullName>
    </submittedName>
</protein>
<dbReference type="Proteomes" id="UP000031843">
    <property type="component" value="Chromosome secondary"/>
</dbReference>
<dbReference type="AlphaFoldDB" id="A0A0C4YB04"/>
<comment type="similarity">
    <text evidence="1">Belongs to the LysR transcriptional regulatory family.</text>
</comment>
<dbReference type="FunFam" id="1.10.10.10:FF:000001">
    <property type="entry name" value="LysR family transcriptional regulator"/>
    <property type="match status" value="1"/>
</dbReference>
<dbReference type="PANTHER" id="PTHR30126">
    <property type="entry name" value="HTH-TYPE TRANSCRIPTIONAL REGULATOR"/>
    <property type="match status" value="1"/>
</dbReference>
<dbReference type="STRING" id="68895.RR42_s1113"/>
<feature type="domain" description="HTH lysR-type" evidence="5">
    <location>
        <begin position="5"/>
        <end position="62"/>
    </location>
</feature>
<evidence type="ECO:0000313" key="6">
    <source>
        <dbReference type="EMBL" id="AJG22702.1"/>
    </source>
</evidence>
<dbReference type="PANTHER" id="PTHR30126:SF5">
    <property type="entry name" value="HTH-TYPE TRANSCRIPTIONAL ACTIVATOR CMPR"/>
    <property type="match status" value="1"/>
</dbReference>
<keyword evidence="7" id="KW-1185">Reference proteome</keyword>
<evidence type="ECO:0000256" key="4">
    <source>
        <dbReference type="ARBA" id="ARBA00023163"/>
    </source>
</evidence>
<accession>A0A0C4YB04</accession>
<dbReference type="Gene3D" id="1.10.10.10">
    <property type="entry name" value="Winged helix-like DNA-binding domain superfamily/Winged helix DNA-binding domain"/>
    <property type="match status" value="1"/>
</dbReference>
<evidence type="ECO:0000259" key="5">
    <source>
        <dbReference type="PROSITE" id="PS50931"/>
    </source>
</evidence>
<proteinExistence type="inferred from homology"/>
<dbReference type="EMBL" id="CP010537">
    <property type="protein sequence ID" value="AJG22702.1"/>
    <property type="molecule type" value="Genomic_DNA"/>
</dbReference>
<dbReference type="Pfam" id="PF00126">
    <property type="entry name" value="HTH_1"/>
    <property type="match status" value="1"/>
</dbReference>
<dbReference type="KEGG" id="cbw:RR42_s1113"/>
<keyword evidence="2" id="KW-0805">Transcription regulation</keyword>
<sequence length="332" mass="36464">MNRTTTFRQLNAIDAIARLGGVSRAAEELHITQPTVSLQLKLLEEAIGAPLLQRAGRGTQLTPAGEVMAGYAGQILRLWREATEEVAALKGNLAGTLRVGAITTAEYLLPSMLVAFTADQPDVKIKLHVGNREEIVRMLAMHEIDLAIIGRPPTDIRTQATPFAKHPMAFIAAPDHPLMARRNLTLQDLVEENLLVRERGSGTRNTVERLFREAGLRLPLGSELSSNAAIKRMVSAGLGVAFLSLHACTLEFQAGLIGLLPLQGNPIERDWYVLNLPGVRLPRVAVAFRGYLVEQGQAEINRQLESFDVILRRLHARARRQRKATPAQGERG</sequence>
<dbReference type="InterPro" id="IPR036388">
    <property type="entry name" value="WH-like_DNA-bd_sf"/>
</dbReference>
<name>A0A0C4YB04_9BURK</name>
<keyword evidence="4" id="KW-0804">Transcription</keyword>
<dbReference type="OrthoDB" id="9785745at2"/>
<dbReference type="SUPFAM" id="SSF53850">
    <property type="entry name" value="Periplasmic binding protein-like II"/>
    <property type="match status" value="1"/>
</dbReference>
<reference evidence="6 7" key="1">
    <citation type="journal article" date="2015" name="Genome Announc.">
        <title>Complete Genome Sequence of Cupriavidus basilensis 4G11, Isolated from the Oak Ridge Field Research Center Site.</title>
        <authorList>
            <person name="Ray J."/>
            <person name="Waters R.J."/>
            <person name="Skerker J.M."/>
            <person name="Kuehl J.V."/>
            <person name="Price M.N."/>
            <person name="Huang J."/>
            <person name="Chakraborty R."/>
            <person name="Arkin A.P."/>
            <person name="Deutschbauer A."/>
        </authorList>
    </citation>
    <scope>NUCLEOTIDE SEQUENCE [LARGE SCALE GENOMIC DNA]</scope>
    <source>
        <strain evidence="6">4G11</strain>
    </source>
</reference>
<evidence type="ECO:0000313" key="7">
    <source>
        <dbReference type="Proteomes" id="UP000031843"/>
    </source>
</evidence>
<evidence type="ECO:0000256" key="1">
    <source>
        <dbReference type="ARBA" id="ARBA00009437"/>
    </source>
</evidence>
<keyword evidence="3" id="KW-0238">DNA-binding</keyword>
<dbReference type="PRINTS" id="PR00039">
    <property type="entry name" value="HTHLYSR"/>
</dbReference>
<evidence type="ECO:0000256" key="3">
    <source>
        <dbReference type="ARBA" id="ARBA00023125"/>
    </source>
</evidence>
<dbReference type="InterPro" id="IPR000847">
    <property type="entry name" value="LysR_HTH_N"/>
</dbReference>
<dbReference type="Gene3D" id="3.40.190.10">
    <property type="entry name" value="Periplasmic binding protein-like II"/>
    <property type="match status" value="2"/>
</dbReference>
<evidence type="ECO:0000256" key="2">
    <source>
        <dbReference type="ARBA" id="ARBA00023015"/>
    </source>
</evidence>